<dbReference type="Proteomes" id="UP001470230">
    <property type="component" value="Unassembled WGS sequence"/>
</dbReference>
<evidence type="ECO:0000313" key="1">
    <source>
        <dbReference type="EMBL" id="KAK8839536.1"/>
    </source>
</evidence>
<sequence length="437" mass="50148">MLNKKLLTTFDQNLILGGNYVVLTLKFDDKTIIKDIVEKFKDEIIGLNLRMEGNYLVKRKREEILVHQIPPSSQFESIYSMTSYAMTQYLPNFKNEMGTISCNDDTIILNLNHAVCDGKYIAGVASHINDPPKKPESYFPITFDEEFSLEIKERLQSPPIFYRNDKNLTIFNKFGIKKTPTELLYDEIYDTKSFTNYNPRTKLCQNLTPAIVTGYSLSLIAIQGEKELTHLGGSMACDLRNELRAKKLNHIENIFHPDSPKSIKSDKTDPITLNHTNIFTVVPMTAKVSPDMKISECYNLLKKNLRVGFDSNKERLFDYRCKMGFTNPQNTDDGIMICFSNLGPIHVKKPVKDLYLSNMCVNAAFSWAIPLLTYAIIDDRIDRNEFHSQVRYEGNGMNKKQIVVLSKSLKHYLQTYNANSSLEEAYNDLLSFQKSID</sequence>
<comment type="caution">
    <text evidence="1">The sequence shown here is derived from an EMBL/GenBank/DDBJ whole genome shotgun (WGS) entry which is preliminary data.</text>
</comment>
<gene>
    <name evidence="1" type="ORF">M9Y10_031895</name>
</gene>
<evidence type="ECO:0000313" key="2">
    <source>
        <dbReference type="Proteomes" id="UP001470230"/>
    </source>
</evidence>
<protein>
    <submittedName>
        <fullName evidence="1">Uncharacterized protein</fullName>
    </submittedName>
</protein>
<keyword evidence="2" id="KW-1185">Reference proteome</keyword>
<organism evidence="1 2">
    <name type="scientific">Tritrichomonas musculus</name>
    <dbReference type="NCBI Taxonomy" id="1915356"/>
    <lineage>
        <taxon>Eukaryota</taxon>
        <taxon>Metamonada</taxon>
        <taxon>Parabasalia</taxon>
        <taxon>Tritrichomonadida</taxon>
        <taxon>Tritrichomonadidae</taxon>
        <taxon>Tritrichomonas</taxon>
    </lineage>
</organism>
<accession>A0ABR2H0S0</accession>
<proteinExistence type="predicted"/>
<name>A0ABR2H0S0_9EUKA</name>
<dbReference type="EMBL" id="JAPFFF010000051">
    <property type="protein sequence ID" value="KAK8839536.1"/>
    <property type="molecule type" value="Genomic_DNA"/>
</dbReference>
<reference evidence="1 2" key="1">
    <citation type="submission" date="2024-04" db="EMBL/GenBank/DDBJ databases">
        <title>Tritrichomonas musculus Genome.</title>
        <authorList>
            <person name="Alves-Ferreira E."/>
            <person name="Grigg M."/>
            <person name="Lorenzi H."/>
            <person name="Galac M."/>
        </authorList>
    </citation>
    <scope>NUCLEOTIDE SEQUENCE [LARGE SCALE GENOMIC DNA]</scope>
    <source>
        <strain evidence="1 2">EAF2021</strain>
    </source>
</reference>